<protein>
    <submittedName>
        <fullName evidence="1">Uncharacterized protein</fullName>
    </submittedName>
</protein>
<organism evidence="2">
    <name type="scientific">Aureococcus anophagefferens</name>
    <name type="common">Harmful bloom alga</name>
    <dbReference type="NCBI Taxonomy" id="44056"/>
    <lineage>
        <taxon>Eukaryota</taxon>
        <taxon>Sar</taxon>
        <taxon>Stramenopiles</taxon>
        <taxon>Ochrophyta</taxon>
        <taxon>Pelagophyceae</taxon>
        <taxon>Pelagomonadales</taxon>
        <taxon>Pelagomonadaceae</taxon>
        <taxon>Aureococcus</taxon>
    </lineage>
</organism>
<dbReference type="GeneID" id="20227083"/>
<name>F0YR19_AURAN</name>
<dbReference type="KEGG" id="aaf:AURANDRAFT_68879"/>
<dbReference type="EMBL" id="GL833524">
    <property type="protein sequence ID" value="EGB02440.1"/>
    <property type="molecule type" value="Genomic_DNA"/>
</dbReference>
<evidence type="ECO:0000313" key="1">
    <source>
        <dbReference type="EMBL" id="EGB02440.1"/>
    </source>
</evidence>
<evidence type="ECO:0000313" key="2">
    <source>
        <dbReference type="Proteomes" id="UP000002729"/>
    </source>
</evidence>
<keyword evidence="2" id="KW-1185">Reference proteome</keyword>
<reference evidence="1 2" key="1">
    <citation type="journal article" date="2011" name="Proc. Natl. Acad. Sci. U.S.A.">
        <title>Niche of harmful alga Aureococcus anophagefferens revealed through ecogenomics.</title>
        <authorList>
            <person name="Gobler C.J."/>
            <person name="Berry D.L."/>
            <person name="Dyhrman S.T."/>
            <person name="Wilhelm S.W."/>
            <person name="Salamov A."/>
            <person name="Lobanov A.V."/>
            <person name="Zhang Y."/>
            <person name="Collier J.L."/>
            <person name="Wurch L.L."/>
            <person name="Kustka A.B."/>
            <person name="Dill B.D."/>
            <person name="Shah M."/>
            <person name="VerBerkmoes N.C."/>
            <person name="Kuo A."/>
            <person name="Terry A."/>
            <person name="Pangilinan J."/>
            <person name="Lindquist E.A."/>
            <person name="Lucas S."/>
            <person name="Paulsen I.T."/>
            <person name="Hattenrath-Lehmann T.K."/>
            <person name="Talmage S.C."/>
            <person name="Walker E.A."/>
            <person name="Koch F."/>
            <person name="Burson A.M."/>
            <person name="Marcoval M.A."/>
            <person name="Tang Y.Z."/>
            <person name="Lecleir G.R."/>
            <person name="Coyne K.J."/>
            <person name="Berg G.M."/>
            <person name="Bertrand E.M."/>
            <person name="Saito M.A."/>
            <person name="Gladyshev V.N."/>
            <person name="Grigoriev I.V."/>
        </authorList>
    </citation>
    <scope>NUCLEOTIDE SEQUENCE [LARGE SCALE GENOMIC DNA]</scope>
    <source>
        <strain evidence="2">CCMP 1984</strain>
    </source>
</reference>
<gene>
    <name evidence="1" type="ORF">AURANDRAFT_68879</name>
</gene>
<dbReference type="RefSeq" id="XP_009042861.1">
    <property type="nucleotide sequence ID" value="XM_009044613.1"/>
</dbReference>
<sequence length="492" mass="54295">LRASQRIAAGFLNRMARTVAMAALPQLRILVTEIGVMHLRLVISTSKTAGEAILEEGLRGPWVVSVELWHATLHFRAYDPSSGAVVRTNTPAFGFWGVASQLLDALGCASTPLDPALRLEPRRSRWQLRALSVTSLDTANVTLESLRGTASAVATLAVAEVTVRIVDRVASNGFVCAENTDKRRRRAGVAALKAKRYKIVAGVTSVLGARAALRGRMRDNKPKSIADFAALRFAADLDTPLKAEPLPLSTWGDEIRNLVAAPRSMLIKKVLLREASDGQTAWPARTAMFIIDFSTAPDELRHQQINERATVMLQRHAIDVNEIPAAVHGAALWISPGRGNLFDEEQAFVQTRDLQNKSNVTQEGIDGQIHMDGATLARVLMSQDADARLARKAIQAAVQAFRAIRIDRVLKAKMLWRNRARKRLMCLLPWLERTSRTVQGSGLLTANHQSTDIDQSILTLRAHAERTRPQGRANAFDAVISRIRYLRHLARR</sequence>
<dbReference type="Proteomes" id="UP000002729">
    <property type="component" value="Unassembled WGS sequence"/>
</dbReference>
<feature type="non-terminal residue" evidence="1">
    <location>
        <position position="1"/>
    </location>
</feature>
<dbReference type="InParanoid" id="F0YR19"/>
<accession>F0YR19</accession>
<proteinExistence type="predicted"/>
<dbReference type="AlphaFoldDB" id="F0YR19"/>